<sequence>AMASVKGGRALVRYFVRMLPITGLQTTSARVRAIVVFLKLTSILFRNNGAKGACLILKVHAVILQQACGGHIVKDLTELKFRVSRTNRGLPRAIPVQHRELIRSGHLETIRLWLTLFNLYRVIEFDGDYRLSSLSKTITSPAKTLAGFVQLKAELLAFVPLFFKALTTQIGLNVRSINRVLMEEYELAKAVPLLKSSPFTYPLHKLEDLSRSEQLEFMEKTPVSSTHPIAVHEAANALHNNAELAEAASYFLGLLPSNCDLRLAWRECIRVPLVKGTGTQKSFTPTVGKLSLKAESAGKVRVFAMVDCWTQWLLKPMHDSIFHHILPGIPQDGTLDQLKPVHALLRKDPSSLFSLDLSAATDRLPLWLQEAIVAAFAGEVFARHWAEFLVNRDYVLTLSDKNTDTPVRYKLRYAVGQPMGAYSSWAMLALTHHFIVQFCAVSAGVVRSGLWFEDYAILGDDIVIGNSRVAKAYIRVMATLGVGIGLHKSLISAGGTALEFAKRTFVHGKDVSPVPITEWIASLNGPSCAVEFIRKYNLTLALFLKAAGYGYNVLGRLNKPLGTLNAKVRLIILALNIPTTPESVEEFFKLGMPKAGRALFETQAVIDQMIEKEFKLLKSALNKLRTGLFTLEGPHLHSIDRAKELLTRVKGLEVKASTIELLVDCWETEVKPLLTESSKKVYQEAWDKRFHPRLFDANFLELLQDLVADLKDGQILSAPMAPDSGTFMGMSYNVTPAAYLNTLTNLYEADALRTLTPLMKRLQLLTQGDIKVKAVHLAQQINDTLVSVMLSKYDSTAKDLFLSLISLSKMVGKLPMNSLSYARVVDAAPRGFTDGMHIRLWKSLSGLAQGTKKAPAAKVTIEADPNAHWFS</sequence>
<name>A0A0M4KU38_9VIRU</name>
<organism evidence="4">
    <name type="scientific">Rhizoctonia solani mitovirus 7</name>
    <dbReference type="NCBI Taxonomy" id="1708342"/>
    <lineage>
        <taxon>Viruses</taxon>
        <taxon>Riboviria</taxon>
        <taxon>Orthornavirae</taxon>
        <taxon>Lenarviricota</taxon>
        <taxon>Howeltoviricetes</taxon>
        <taxon>Cryppavirales</taxon>
        <taxon>Mitoviridae</taxon>
        <taxon>Mitovirus</taxon>
    </lineage>
</organism>
<dbReference type="EMBL" id="KP900916">
    <property type="protein sequence ID" value="ALD89126.1"/>
    <property type="molecule type" value="Genomic_RNA"/>
</dbReference>
<keyword evidence="3" id="KW-0548">Nucleotidyltransferase</keyword>
<evidence type="ECO:0000256" key="1">
    <source>
        <dbReference type="ARBA" id="ARBA00022484"/>
    </source>
</evidence>
<proteinExistence type="predicted"/>
<dbReference type="InterPro" id="IPR008686">
    <property type="entry name" value="RNA_pol_mitovir"/>
</dbReference>
<accession>A0A0M4KU38</accession>
<dbReference type="SUPFAM" id="SSF56672">
    <property type="entry name" value="DNA/RNA polymerases"/>
    <property type="match status" value="1"/>
</dbReference>
<protein>
    <submittedName>
        <fullName evidence="4">RNA-dependent RNA polymerase</fullName>
    </submittedName>
</protein>
<dbReference type="PANTHER" id="PTHR34456:SF13">
    <property type="entry name" value="REVERSE TRANSCRIPTASE DOMAIN-CONTAINING PROTEIN"/>
    <property type="match status" value="1"/>
</dbReference>
<feature type="non-terminal residue" evidence="4">
    <location>
        <position position="1"/>
    </location>
</feature>
<keyword evidence="2" id="KW-0808">Transferase</keyword>
<dbReference type="InterPro" id="IPR043502">
    <property type="entry name" value="DNA/RNA_pol_sf"/>
</dbReference>
<dbReference type="Pfam" id="PF05919">
    <property type="entry name" value="Mitovir_RNA_pol"/>
    <property type="match status" value="1"/>
</dbReference>
<evidence type="ECO:0000256" key="3">
    <source>
        <dbReference type="ARBA" id="ARBA00022695"/>
    </source>
</evidence>
<evidence type="ECO:0000256" key="2">
    <source>
        <dbReference type="ARBA" id="ARBA00022679"/>
    </source>
</evidence>
<dbReference type="GO" id="GO:0003968">
    <property type="term" value="F:RNA-directed RNA polymerase activity"/>
    <property type="evidence" value="ECO:0007669"/>
    <property type="project" value="UniProtKB-KW"/>
</dbReference>
<dbReference type="PANTHER" id="PTHR34456">
    <property type="entry name" value="MITOVIRUS RNA-DEPENDENT RNA POLYMERASE"/>
    <property type="match status" value="1"/>
</dbReference>
<keyword evidence="1 4" id="KW-0696">RNA-directed RNA polymerase</keyword>
<evidence type="ECO:0000313" key="4">
    <source>
        <dbReference type="EMBL" id="ALD89126.1"/>
    </source>
</evidence>
<reference evidence="4" key="1">
    <citation type="journal article" date="2016" name="J. Virol.">
        <title>Identification of diverse mycoviruses through metatranscriptomics characterization of the viromes of five major fungal plant pathogens.</title>
        <authorList>
            <person name="Marzano S.-Y.L."/>
            <person name="Nelson B.D."/>
            <person name="Ajayi-Oyetunde O."/>
            <person name="Bradley C.A."/>
            <person name="Hughes T.J."/>
            <person name="Hartman G.L."/>
            <person name="Eastburn D.M."/>
            <person name="Domier L.L."/>
        </authorList>
    </citation>
    <scope>NUCLEOTIDE SEQUENCE</scope>
    <source>
        <strain evidence="4">K-4-186b</strain>
    </source>
</reference>